<feature type="compositionally biased region" description="Basic and acidic residues" evidence="8">
    <location>
        <begin position="519"/>
        <end position="531"/>
    </location>
</feature>
<proteinExistence type="predicted"/>
<protein>
    <submittedName>
        <fullName evidence="11">MFS transporter</fullName>
    </submittedName>
</protein>
<evidence type="ECO:0000256" key="7">
    <source>
        <dbReference type="ARBA" id="ARBA00023251"/>
    </source>
</evidence>
<evidence type="ECO:0000256" key="1">
    <source>
        <dbReference type="ARBA" id="ARBA00004651"/>
    </source>
</evidence>
<evidence type="ECO:0000256" key="2">
    <source>
        <dbReference type="ARBA" id="ARBA00022448"/>
    </source>
</evidence>
<feature type="transmembrane region" description="Helical" evidence="9">
    <location>
        <begin position="315"/>
        <end position="332"/>
    </location>
</feature>
<evidence type="ECO:0000256" key="4">
    <source>
        <dbReference type="ARBA" id="ARBA00022692"/>
    </source>
</evidence>
<feature type="transmembrane region" description="Helical" evidence="9">
    <location>
        <begin position="344"/>
        <end position="363"/>
    </location>
</feature>
<dbReference type="Gene3D" id="1.20.1250.20">
    <property type="entry name" value="MFS general substrate transporter like domains"/>
    <property type="match status" value="1"/>
</dbReference>
<keyword evidence="4 9" id="KW-0812">Transmembrane</keyword>
<feature type="domain" description="Major facilitator superfamily (MFS) profile" evidence="10">
    <location>
        <begin position="23"/>
        <end position="510"/>
    </location>
</feature>
<evidence type="ECO:0000259" key="10">
    <source>
        <dbReference type="PROSITE" id="PS50850"/>
    </source>
</evidence>
<dbReference type="Proteomes" id="UP001301731">
    <property type="component" value="Chromosome"/>
</dbReference>
<dbReference type="EMBL" id="CP137573">
    <property type="protein sequence ID" value="WOX25242.1"/>
    <property type="molecule type" value="Genomic_DNA"/>
</dbReference>
<evidence type="ECO:0000256" key="5">
    <source>
        <dbReference type="ARBA" id="ARBA00022989"/>
    </source>
</evidence>
<feature type="transmembrane region" description="Helical" evidence="9">
    <location>
        <begin position="237"/>
        <end position="257"/>
    </location>
</feature>
<keyword evidence="6 9" id="KW-0472">Membrane</keyword>
<dbReference type="InterPro" id="IPR020846">
    <property type="entry name" value="MFS_dom"/>
</dbReference>
<feature type="transmembrane region" description="Helical" evidence="9">
    <location>
        <begin position="175"/>
        <end position="198"/>
    </location>
</feature>
<dbReference type="PANTHER" id="PTHR42718:SF47">
    <property type="entry name" value="METHYL VIOLOGEN RESISTANCE PROTEIN SMVA"/>
    <property type="match status" value="1"/>
</dbReference>
<keyword evidence="7" id="KW-0046">Antibiotic resistance</keyword>
<keyword evidence="5 9" id="KW-1133">Transmembrane helix</keyword>
<evidence type="ECO:0000313" key="11">
    <source>
        <dbReference type="EMBL" id="WOX25242.1"/>
    </source>
</evidence>
<feature type="transmembrane region" description="Helical" evidence="9">
    <location>
        <begin position="278"/>
        <end position="303"/>
    </location>
</feature>
<dbReference type="Gene3D" id="1.20.1720.10">
    <property type="entry name" value="Multidrug resistance protein D"/>
    <property type="match status" value="1"/>
</dbReference>
<dbReference type="CDD" id="cd17321">
    <property type="entry name" value="MFS_MMR_MDR_like"/>
    <property type="match status" value="1"/>
</dbReference>
<sequence>MARTITAGTRPRAAGGGTNRWVVLVVLCVSLLLVALDATVLHVAVPSLTADLRPSSTQLLWVVDAYPLVCAALLILFGTLGDRIGRRRVLLLGYGLFGAASALAALATGPEVLIAARVLLGVGGAMIMPATLSILRAVFPDRRERATAIGIWTAVAAVGAATGPVLGGFLVEHFWWGSVFLINIPLMAVILPLGRLLLPESRGRADGPWDVLGALMAAVGVLGVVLGVKRAGVGEALLAPATLAPLLLGAALLMLFVRRQKRRPHPLIDMRLFRRPAFTTSVGCVVLAMLALVGLQLIAVQYLQLVLGLSPLETGLRLLPLTFAAMAAGATGSSTLHRIGPRRMVGWGFVLTASAVLLLVLMGQHDRPVLLTVGFVLLGFGLQTTLFGAYESMLSEAPPESAGGAAAIGETSYQLGAGMGIALLGSVMNAAYAPGLHDVPGVPAAASEAAANSLGEAYRVADQLGGAAGAALHDAARHSFVTGLHVTLVVSAGLLLAGALMALRLPRVMECPAELPDDHADACADEPKDAEAVAGPVGEPDAGPLGGQDAGPVGARLPHRREPAEPAGSGRAAH</sequence>
<feature type="region of interest" description="Disordered" evidence="8">
    <location>
        <begin position="519"/>
        <end position="574"/>
    </location>
</feature>
<feature type="transmembrane region" description="Helical" evidence="9">
    <location>
        <begin position="411"/>
        <end position="432"/>
    </location>
</feature>
<keyword evidence="3" id="KW-1003">Cell membrane</keyword>
<name>A0ABZ0M0L8_9ACTN</name>
<feature type="transmembrane region" description="Helical" evidence="9">
    <location>
        <begin position="369"/>
        <end position="390"/>
    </location>
</feature>
<organism evidence="11 12">
    <name type="scientific">Streptomyces solicathayae</name>
    <dbReference type="NCBI Taxonomy" id="3081768"/>
    <lineage>
        <taxon>Bacteria</taxon>
        <taxon>Bacillati</taxon>
        <taxon>Actinomycetota</taxon>
        <taxon>Actinomycetes</taxon>
        <taxon>Kitasatosporales</taxon>
        <taxon>Streptomycetaceae</taxon>
        <taxon>Streptomyces</taxon>
    </lineage>
</organism>
<feature type="transmembrane region" description="Helical" evidence="9">
    <location>
        <begin position="147"/>
        <end position="169"/>
    </location>
</feature>
<accession>A0ABZ0M0L8</accession>
<reference evidence="11 12" key="1">
    <citation type="submission" date="2023-10" db="EMBL/GenBank/DDBJ databases">
        <title>The genome sequence of Streptomyces sp. HUAS YS2.</title>
        <authorList>
            <person name="Mo P."/>
        </authorList>
    </citation>
    <scope>NUCLEOTIDE SEQUENCE [LARGE SCALE GENOMIC DNA]</scope>
    <source>
        <strain evidence="11 12">HUAS YS2</strain>
    </source>
</reference>
<dbReference type="PROSITE" id="PS50850">
    <property type="entry name" value="MFS"/>
    <property type="match status" value="1"/>
</dbReference>
<feature type="transmembrane region" description="Helical" evidence="9">
    <location>
        <begin position="89"/>
        <end position="108"/>
    </location>
</feature>
<dbReference type="RefSeq" id="WP_318107689.1">
    <property type="nucleotide sequence ID" value="NZ_CP137573.1"/>
</dbReference>
<feature type="transmembrane region" description="Helical" evidence="9">
    <location>
        <begin position="482"/>
        <end position="503"/>
    </location>
</feature>
<feature type="transmembrane region" description="Helical" evidence="9">
    <location>
        <begin position="21"/>
        <end position="45"/>
    </location>
</feature>
<evidence type="ECO:0000256" key="6">
    <source>
        <dbReference type="ARBA" id="ARBA00023136"/>
    </source>
</evidence>
<dbReference type="SUPFAM" id="SSF103473">
    <property type="entry name" value="MFS general substrate transporter"/>
    <property type="match status" value="1"/>
</dbReference>
<feature type="transmembrane region" description="Helical" evidence="9">
    <location>
        <begin position="57"/>
        <end position="77"/>
    </location>
</feature>
<dbReference type="PANTHER" id="PTHR42718">
    <property type="entry name" value="MAJOR FACILITATOR SUPERFAMILY MULTIDRUG TRANSPORTER MFSC"/>
    <property type="match status" value="1"/>
</dbReference>
<dbReference type="PRINTS" id="PR01036">
    <property type="entry name" value="TCRTETB"/>
</dbReference>
<evidence type="ECO:0000256" key="8">
    <source>
        <dbReference type="SAM" id="MobiDB-lite"/>
    </source>
</evidence>
<dbReference type="InterPro" id="IPR036259">
    <property type="entry name" value="MFS_trans_sf"/>
</dbReference>
<evidence type="ECO:0000313" key="12">
    <source>
        <dbReference type="Proteomes" id="UP001301731"/>
    </source>
</evidence>
<evidence type="ECO:0000256" key="9">
    <source>
        <dbReference type="SAM" id="Phobius"/>
    </source>
</evidence>
<gene>
    <name evidence="11" type="ORF">R2D22_29250</name>
</gene>
<comment type="subcellular location">
    <subcellularLocation>
        <location evidence="1">Cell membrane</location>
        <topology evidence="1">Multi-pass membrane protein</topology>
    </subcellularLocation>
</comment>
<keyword evidence="12" id="KW-1185">Reference proteome</keyword>
<feature type="transmembrane region" description="Helical" evidence="9">
    <location>
        <begin position="210"/>
        <end position="231"/>
    </location>
</feature>
<keyword evidence="2" id="KW-0813">Transport</keyword>
<dbReference type="InterPro" id="IPR011701">
    <property type="entry name" value="MFS"/>
</dbReference>
<dbReference type="Pfam" id="PF07690">
    <property type="entry name" value="MFS_1"/>
    <property type="match status" value="1"/>
</dbReference>
<evidence type="ECO:0000256" key="3">
    <source>
        <dbReference type="ARBA" id="ARBA00022475"/>
    </source>
</evidence>
<feature type="transmembrane region" description="Helical" evidence="9">
    <location>
        <begin position="114"/>
        <end position="135"/>
    </location>
</feature>